<evidence type="ECO:0000259" key="1">
    <source>
        <dbReference type="Pfam" id="PF00535"/>
    </source>
</evidence>
<dbReference type="CDD" id="cd02511">
    <property type="entry name" value="Beta4Glucosyltransferase"/>
    <property type="match status" value="1"/>
</dbReference>
<dbReference type="Gene3D" id="1.25.40.10">
    <property type="entry name" value="Tetratricopeptide repeat domain"/>
    <property type="match status" value="1"/>
</dbReference>
<dbReference type="PANTHER" id="PTHR43630:SF2">
    <property type="entry name" value="GLYCOSYLTRANSFERASE"/>
    <property type="match status" value="1"/>
</dbReference>
<comment type="caution">
    <text evidence="2">The sequence shown here is derived from an EMBL/GenBank/DDBJ whole genome shotgun (WGS) entry which is preliminary data.</text>
</comment>
<dbReference type="GO" id="GO:0016757">
    <property type="term" value="F:glycosyltransferase activity"/>
    <property type="evidence" value="ECO:0007669"/>
    <property type="project" value="UniProtKB-KW"/>
</dbReference>
<dbReference type="PANTHER" id="PTHR43630">
    <property type="entry name" value="POLY-BETA-1,6-N-ACETYL-D-GLUCOSAMINE SYNTHASE"/>
    <property type="match status" value="1"/>
</dbReference>
<name>A0AAW7ZFR7_9FIRM</name>
<dbReference type="Proteomes" id="UP001172911">
    <property type="component" value="Unassembled WGS sequence"/>
</dbReference>
<dbReference type="InterPro" id="IPR019734">
    <property type="entry name" value="TPR_rpt"/>
</dbReference>
<evidence type="ECO:0000313" key="3">
    <source>
        <dbReference type="Proteomes" id="UP001172911"/>
    </source>
</evidence>
<dbReference type="SUPFAM" id="SSF48452">
    <property type="entry name" value="TPR-like"/>
    <property type="match status" value="1"/>
</dbReference>
<dbReference type="InterPro" id="IPR011990">
    <property type="entry name" value="TPR-like_helical_dom_sf"/>
</dbReference>
<dbReference type="EC" id="2.4.-.-" evidence="2"/>
<protein>
    <submittedName>
        <fullName evidence="2">Glycosyltransferase</fullName>
        <ecNumber evidence="2">2.4.-.-</ecNumber>
    </submittedName>
</protein>
<dbReference type="Pfam" id="PF13181">
    <property type="entry name" value="TPR_8"/>
    <property type="match status" value="1"/>
</dbReference>
<accession>A0AAW7ZFR7</accession>
<dbReference type="SUPFAM" id="SSF53448">
    <property type="entry name" value="Nucleotide-diphospho-sugar transferases"/>
    <property type="match status" value="1"/>
</dbReference>
<evidence type="ECO:0000313" key="2">
    <source>
        <dbReference type="EMBL" id="MDO7788552.1"/>
    </source>
</evidence>
<dbReference type="InterPro" id="IPR029044">
    <property type="entry name" value="Nucleotide-diphossugar_trans"/>
</dbReference>
<reference evidence="2" key="2">
    <citation type="submission" date="2023-03" db="EMBL/GenBank/DDBJ databases">
        <authorList>
            <person name="Zhang Z."/>
        </authorList>
    </citation>
    <scope>NUCLEOTIDE SEQUENCE</scope>
    <source>
        <strain evidence="2">DSA</strain>
    </source>
</reference>
<feature type="domain" description="Glycosyltransferase 2-like" evidence="1">
    <location>
        <begin position="1"/>
        <end position="127"/>
    </location>
</feature>
<dbReference type="Pfam" id="PF00535">
    <property type="entry name" value="Glycos_transf_2"/>
    <property type="match status" value="1"/>
</dbReference>
<keyword evidence="2" id="KW-0328">Glycosyltransferase</keyword>
<gene>
    <name evidence="2" type="ORF">P6N53_15095</name>
</gene>
<sequence>MIVKNEQDNLSRCLNSVKGCVEEIIIVDTGSHDNTIAIAEEHGAKIFYYPWDDDFASARNFSLKKATGDWILYLDADEELEQNCCARLKKLESLPGIEGYIFQINNLSDTNDPLRHINLRMFRNRPEYRFEGKLHEQITHIITSYNFGTVVNSGINIFHYGYLSSQLLTKDKISRNYRINKKLVDSEPNNPFYLYTLGGTCINLKDYAGAAECYERSLDNVDPMAIYAPSIYISYISCLLAMGRLKEAYGKIADCKKQFPDYVDIHFIEGEFFQKIGLPKKAIKSFKKCLEFGEQTNGKYTTRTGVGTFLPLFELAQIHKTLGDVNQAAHYQAQGLKLKNYAINELVRYCQFLGELSLDISKVQESLCKLLENLENPRRSLIISQVLYELKEYNLALSELINLPDSNDTAYIKGLCMARLGKINHVLKVFDYIQDTALDTFILDVLISCWCTNSPMAASEFLQGIKHPDQEFLTTLRSFNDSLLTRSTNKIDISHPTVTKLIGGLLTQKCWAPVIDILNLSGLDTALSKVAYLSNHQPGRDKLELAARLSLQELKNGQAKPDYFYVLGWYFVNHDALTEAHLMVNNALAILPDAVHFRKLLLMIYRKQALKIIQSALENHPDNQMFLDQLLDLQKDLLTATGLKGGH</sequence>
<organism evidence="2 3">
    <name type="scientific">Desulforamulus aquiferis</name>
    <dbReference type="NCBI Taxonomy" id="1397668"/>
    <lineage>
        <taxon>Bacteria</taxon>
        <taxon>Bacillati</taxon>
        <taxon>Bacillota</taxon>
        <taxon>Clostridia</taxon>
        <taxon>Eubacteriales</taxon>
        <taxon>Peptococcaceae</taxon>
        <taxon>Desulforamulus</taxon>
    </lineage>
</organism>
<dbReference type="EMBL" id="JARPTC010000022">
    <property type="protein sequence ID" value="MDO7788552.1"/>
    <property type="molecule type" value="Genomic_DNA"/>
</dbReference>
<dbReference type="Gene3D" id="3.90.550.10">
    <property type="entry name" value="Spore Coat Polysaccharide Biosynthesis Protein SpsA, Chain A"/>
    <property type="match status" value="1"/>
</dbReference>
<keyword evidence="2" id="KW-0808">Transferase</keyword>
<reference evidence="2" key="1">
    <citation type="journal article" date="2023" name="J. Hazard. Mater.">
        <title>Anaerobic biodegradation of pyrene and benzo[a]pyrene by a new sulfate-reducing Desulforamulus aquiferis strain DSA.</title>
        <authorList>
            <person name="Zhang Z."/>
            <person name="Sun J."/>
            <person name="Gong X."/>
            <person name="Wang C."/>
            <person name="Wang H."/>
        </authorList>
    </citation>
    <scope>NUCLEOTIDE SEQUENCE</scope>
    <source>
        <strain evidence="2">DSA</strain>
    </source>
</reference>
<dbReference type="InterPro" id="IPR001173">
    <property type="entry name" value="Glyco_trans_2-like"/>
</dbReference>
<dbReference type="AlphaFoldDB" id="A0AAW7ZFR7"/>
<proteinExistence type="predicted"/>
<keyword evidence="3" id="KW-1185">Reference proteome</keyword>